<dbReference type="Proteomes" id="UP001295469">
    <property type="component" value="Chromosome C05"/>
</dbReference>
<proteinExistence type="predicted"/>
<organism evidence="1">
    <name type="scientific">Brassica napus</name>
    <name type="common">Rape</name>
    <dbReference type="NCBI Taxonomy" id="3708"/>
    <lineage>
        <taxon>Eukaryota</taxon>
        <taxon>Viridiplantae</taxon>
        <taxon>Streptophyta</taxon>
        <taxon>Embryophyta</taxon>
        <taxon>Tracheophyta</taxon>
        <taxon>Spermatophyta</taxon>
        <taxon>Magnoliopsida</taxon>
        <taxon>eudicotyledons</taxon>
        <taxon>Gunneridae</taxon>
        <taxon>Pentapetalae</taxon>
        <taxon>rosids</taxon>
        <taxon>malvids</taxon>
        <taxon>Brassicales</taxon>
        <taxon>Brassicaceae</taxon>
        <taxon>Brassiceae</taxon>
        <taxon>Brassica</taxon>
    </lineage>
</organism>
<name>A0A816L094_BRANA</name>
<accession>A0A816L094</accession>
<gene>
    <name evidence="1" type="ORF">DARMORV10_C05P14400.1</name>
</gene>
<dbReference type="EMBL" id="HG994369">
    <property type="protein sequence ID" value="CAF1926067.1"/>
    <property type="molecule type" value="Genomic_DNA"/>
</dbReference>
<feature type="non-terminal residue" evidence="1">
    <location>
        <position position="1"/>
    </location>
</feature>
<evidence type="ECO:0000313" key="1">
    <source>
        <dbReference type="EMBL" id="CAF1926067.1"/>
    </source>
</evidence>
<reference evidence="1" key="1">
    <citation type="submission" date="2021-01" db="EMBL/GenBank/DDBJ databases">
        <authorList>
            <consortium name="Genoscope - CEA"/>
            <person name="William W."/>
        </authorList>
    </citation>
    <scope>NUCLEOTIDE SEQUENCE</scope>
</reference>
<sequence length="55" mass="6398">LLTKCLRSQEDHRTIYHPGLPDDLALRCIAKLSHGYHGKLEGWRDLVRSDAYLCY</sequence>
<dbReference type="AlphaFoldDB" id="A0A816L094"/>
<protein>
    <submittedName>
        <fullName evidence="1">(rape) hypothetical protein</fullName>
    </submittedName>
</protein>